<feature type="region of interest" description="Disordered" evidence="1">
    <location>
        <begin position="1"/>
        <end position="32"/>
    </location>
</feature>
<keyword evidence="4" id="KW-1185">Reference proteome</keyword>
<dbReference type="SUPFAM" id="SSF51445">
    <property type="entry name" value="(Trans)glycosidases"/>
    <property type="match status" value="1"/>
</dbReference>
<evidence type="ECO:0000313" key="3">
    <source>
        <dbReference type="EMBL" id="MCM2391065.1"/>
    </source>
</evidence>
<evidence type="ECO:0000313" key="4">
    <source>
        <dbReference type="Proteomes" id="UP001431429"/>
    </source>
</evidence>
<dbReference type="EMBL" id="JAMQAW010000028">
    <property type="protein sequence ID" value="MCM2391065.1"/>
    <property type="molecule type" value="Genomic_DNA"/>
</dbReference>
<dbReference type="Pfam" id="PF08924">
    <property type="entry name" value="Rv2525c_GlyHyd-like"/>
    <property type="match status" value="1"/>
</dbReference>
<accession>A0ABT0URK3</accession>
<gene>
    <name evidence="3" type="ORF">NBG84_22695</name>
</gene>
<dbReference type="InterPro" id="IPR015020">
    <property type="entry name" value="Rv2525c-like_Glyco_Hydro-like"/>
</dbReference>
<evidence type="ECO:0000259" key="2">
    <source>
        <dbReference type="Pfam" id="PF08924"/>
    </source>
</evidence>
<feature type="compositionally biased region" description="Basic and acidic residues" evidence="1">
    <location>
        <begin position="1"/>
        <end position="13"/>
    </location>
</feature>
<dbReference type="RefSeq" id="WP_250921397.1">
    <property type="nucleotide sequence ID" value="NZ_JAMQAW010000028.1"/>
</dbReference>
<name>A0ABT0URK3_9ACTN</name>
<dbReference type="Proteomes" id="UP001431429">
    <property type="component" value="Unassembled WGS sequence"/>
</dbReference>
<organism evidence="3 4">
    <name type="scientific">Streptomyces albipurpureus</name>
    <dbReference type="NCBI Taxonomy" id="2897419"/>
    <lineage>
        <taxon>Bacteria</taxon>
        <taxon>Bacillati</taxon>
        <taxon>Actinomycetota</taxon>
        <taxon>Actinomycetes</taxon>
        <taxon>Kitasatosporales</taxon>
        <taxon>Streptomycetaceae</taxon>
        <taxon>Streptomyces</taxon>
    </lineage>
</organism>
<dbReference type="InterPro" id="IPR017853">
    <property type="entry name" value="GH"/>
</dbReference>
<proteinExistence type="predicted"/>
<dbReference type="Gene3D" id="3.20.20.80">
    <property type="entry name" value="Glycosidases"/>
    <property type="match status" value="1"/>
</dbReference>
<comment type="caution">
    <text evidence="3">The sequence shown here is derived from an EMBL/GenBank/DDBJ whole genome shotgun (WGS) entry which is preliminary data.</text>
</comment>
<reference evidence="3" key="1">
    <citation type="submission" date="2022-06" db="EMBL/GenBank/DDBJ databases">
        <title>Genome public.</title>
        <authorList>
            <person name="Sun Q."/>
        </authorList>
    </citation>
    <scope>NUCLEOTIDE SEQUENCE</scope>
    <source>
        <strain evidence="3">CWNU-1</strain>
    </source>
</reference>
<protein>
    <submittedName>
        <fullName evidence="3">DUF1906 domain-containing protein</fullName>
    </submittedName>
</protein>
<feature type="domain" description="Rv2525c-like glycoside hydrolase-like" evidence="2">
    <location>
        <begin position="101"/>
        <end position="308"/>
    </location>
</feature>
<sequence>MSHADHADRTDLTRRKHRRRDPSQGTPYALRGPARRGLRLSTVITFSTAALLGAATALSFAPPAAAEPATPVPYAAGASATRYSGLAFDTCTAPALEAMRAWTASPYRAVGVYFGGVNRTCAQPELTPSWVASVGALKWRLLPIYKGLQPPCGAKPTDAKISLVPAAARSQGIAAATDAIAKAKALGMQPGSAFYNDIEFYSQTDSACRTAVLTYLSSWTKELHRLGYVSGVYMNLNLGAKQLSDVYASTAYARPDALWVARYDNVDSLRGWTGVADSKWAVHQRAKQFRGDHNETHGGTTIWIDSNRLDTPVATLAYSYTVTSTTALNARTGPSGAYPITRSHAPRAALKVVCQTPGQKVGGTTVWNKLSDGSYVSDRYVSTPSATGYSSPLPRCLYPYQVTAAGGLSERTGPGASHPARATLPNGSLAWVYCQRAGSKVGTTTVWNRLENGRYASDYYVANPSNTTYSKPVPRC</sequence>
<evidence type="ECO:0000256" key="1">
    <source>
        <dbReference type="SAM" id="MobiDB-lite"/>
    </source>
</evidence>